<dbReference type="RefSeq" id="WP_094325596.1">
    <property type="nucleotide sequence ID" value="NZ_CP022347.1"/>
</dbReference>
<dbReference type="AlphaFoldDB" id="A0A222MYB7"/>
<evidence type="ECO:0000313" key="3">
    <source>
        <dbReference type="Proteomes" id="UP000201169"/>
    </source>
</evidence>
<dbReference type="Proteomes" id="UP000201169">
    <property type="component" value="Chromosome"/>
</dbReference>
<organism evidence="2 3">
    <name type="scientific">Campylobacter avium LMG 24591</name>
    <dbReference type="NCBI Taxonomy" id="522484"/>
    <lineage>
        <taxon>Bacteria</taxon>
        <taxon>Pseudomonadati</taxon>
        <taxon>Campylobacterota</taxon>
        <taxon>Epsilonproteobacteria</taxon>
        <taxon>Campylobacterales</taxon>
        <taxon>Campylobacteraceae</taxon>
        <taxon>Campylobacter</taxon>
    </lineage>
</organism>
<dbReference type="OrthoDB" id="9879342at2"/>
<feature type="coiled-coil region" evidence="1">
    <location>
        <begin position="14"/>
        <end position="41"/>
    </location>
</feature>
<sequence length="102" mass="12138">MKAINYEKYANMSTKQLVNALISAEKKEQKLKQEAEKKFKESAELIRFLTSKIKENLEKPKYEFFTREQTNLDELVKEVESKMTPEEIKEIEEEVEREAYGQ</sequence>
<dbReference type="EMBL" id="CP022347">
    <property type="protein sequence ID" value="ASQ30791.1"/>
    <property type="molecule type" value="Genomic_DNA"/>
</dbReference>
<name>A0A222MYB7_9BACT</name>
<gene>
    <name evidence="2" type="ORF">CAV_1164</name>
</gene>
<protein>
    <submittedName>
        <fullName evidence="2">Uncharacterized protein</fullName>
    </submittedName>
</protein>
<evidence type="ECO:0000256" key="1">
    <source>
        <dbReference type="SAM" id="Coils"/>
    </source>
</evidence>
<reference evidence="2 3" key="1">
    <citation type="submission" date="2017-07" db="EMBL/GenBank/DDBJ databases">
        <title>Analysis of two Campylobacter avium genomes and identification of a novel hippuricase gene.</title>
        <authorList>
            <person name="Miller W.G."/>
            <person name="Chapman M.H."/>
            <person name="Yee E."/>
            <person name="Revez J."/>
            <person name="Bono J.L."/>
            <person name="Rossi M."/>
        </authorList>
    </citation>
    <scope>NUCLEOTIDE SEQUENCE [LARGE SCALE GENOMIC DNA]</scope>
    <source>
        <strain evidence="2 3">LMG 24591</strain>
    </source>
</reference>
<keyword evidence="1" id="KW-0175">Coiled coil</keyword>
<evidence type="ECO:0000313" key="2">
    <source>
        <dbReference type="EMBL" id="ASQ30791.1"/>
    </source>
</evidence>
<accession>A0A222MYB7</accession>
<keyword evidence="3" id="KW-1185">Reference proteome</keyword>
<dbReference type="KEGG" id="cavi:CAV_1164"/>
<proteinExistence type="predicted"/>